<dbReference type="STRING" id="4540.A0A3L6T7P6"/>
<evidence type="ECO:0000256" key="1">
    <source>
        <dbReference type="SAM" id="MobiDB-lite"/>
    </source>
</evidence>
<dbReference type="Proteomes" id="UP000275267">
    <property type="component" value="Unassembled WGS sequence"/>
</dbReference>
<dbReference type="PANTHER" id="PTHR47069">
    <property type="match status" value="1"/>
</dbReference>
<dbReference type="AlphaFoldDB" id="A0A3L6T7P6"/>
<feature type="compositionally biased region" description="Basic residues" evidence="1">
    <location>
        <begin position="156"/>
        <end position="170"/>
    </location>
</feature>
<evidence type="ECO:0000313" key="3">
    <source>
        <dbReference type="EMBL" id="RLN34199.1"/>
    </source>
</evidence>
<feature type="region of interest" description="Disordered" evidence="1">
    <location>
        <begin position="296"/>
        <end position="316"/>
    </location>
</feature>
<feature type="domain" description="Myb/SANT-like" evidence="2">
    <location>
        <begin position="217"/>
        <end position="292"/>
    </location>
</feature>
<sequence length="316" mass="33004">MEGGGFDLFSQQGGPSAAGFNFLSQGSGSGAAALDLNSQAASAPAAAMDEFPHLAEYGDFLHGGGGGGNDQGLSGRESGLPPIRAQRTLGVRSQCVAEGGAAAAAGRARQLNFGAVSHDDGVFLGGSSSGAGAYRGSSSMGVGGRRQHAMVASRALGRRHGSGRGGRRGVHAPLPPQVPPQAPGISFLNLDGDDEDEGDNEDYGSSSRPPVSNLRANWSDQNNARLLRLCIEQLRAGNYVDGQMNGLGYKALSKGYLEKTGLLHDKKQFRNQIGQLRSTYIFWNFLQKHAGLGRKPDGTIDAESEFGKPTQRGKHI</sequence>
<accession>A0A3L6T7P6</accession>
<feature type="compositionally biased region" description="Acidic residues" evidence="1">
    <location>
        <begin position="191"/>
        <end position="202"/>
    </location>
</feature>
<protein>
    <recommendedName>
        <fullName evidence="2">Myb/SANT-like domain-containing protein</fullName>
    </recommendedName>
</protein>
<feature type="region of interest" description="Disordered" evidence="1">
    <location>
        <begin position="156"/>
        <end position="216"/>
    </location>
</feature>
<dbReference type="EMBL" id="PQIB02000002">
    <property type="protein sequence ID" value="RLN34199.1"/>
    <property type="molecule type" value="Genomic_DNA"/>
</dbReference>
<name>A0A3L6T7P6_PANMI</name>
<organism evidence="3 4">
    <name type="scientific">Panicum miliaceum</name>
    <name type="common">Proso millet</name>
    <name type="synonym">Broomcorn millet</name>
    <dbReference type="NCBI Taxonomy" id="4540"/>
    <lineage>
        <taxon>Eukaryota</taxon>
        <taxon>Viridiplantae</taxon>
        <taxon>Streptophyta</taxon>
        <taxon>Embryophyta</taxon>
        <taxon>Tracheophyta</taxon>
        <taxon>Spermatophyta</taxon>
        <taxon>Magnoliopsida</taxon>
        <taxon>Liliopsida</taxon>
        <taxon>Poales</taxon>
        <taxon>Poaceae</taxon>
        <taxon>PACMAD clade</taxon>
        <taxon>Panicoideae</taxon>
        <taxon>Panicodae</taxon>
        <taxon>Paniceae</taxon>
        <taxon>Panicinae</taxon>
        <taxon>Panicum</taxon>
        <taxon>Panicum sect. Panicum</taxon>
    </lineage>
</organism>
<reference evidence="4" key="1">
    <citation type="journal article" date="2019" name="Nat. Commun.">
        <title>The genome of broomcorn millet.</title>
        <authorList>
            <person name="Zou C."/>
            <person name="Miki D."/>
            <person name="Li D."/>
            <person name="Tang Q."/>
            <person name="Xiao L."/>
            <person name="Rajput S."/>
            <person name="Deng P."/>
            <person name="Jia W."/>
            <person name="Huang R."/>
            <person name="Zhang M."/>
            <person name="Sun Y."/>
            <person name="Hu J."/>
            <person name="Fu X."/>
            <person name="Schnable P.S."/>
            <person name="Li F."/>
            <person name="Zhang H."/>
            <person name="Feng B."/>
            <person name="Zhu X."/>
            <person name="Liu R."/>
            <person name="Schnable J.C."/>
            <person name="Zhu J.-K."/>
            <person name="Zhang H."/>
        </authorList>
    </citation>
    <scope>NUCLEOTIDE SEQUENCE [LARGE SCALE GENOMIC DNA]</scope>
</reference>
<dbReference type="InterPro" id="IPR024752">
    <property type="entry name" value="Myb/SANT-like_dom"/>
</dbReference>
<dbReference type="PANTHER" id="PTHR47069:SF14">
    <property type="entry name" value="OS07G0253400 PROTEIN"/>
    <property type="match status" value="1"/>
</dbReference>
<keyword evidence="4" id="KW-1185">Reference proteome</keyword>
<dbReference type="Pfam" id="PF12776">
    <property type="entry name" value="Myb_DNA-bind_3"/>
    <property type="match status" value="1"/>
</dbReference>
<proteinExistence type="predicted"/>
<evidence type="ECO:0000259" key="2">
    <source>
        <dbReference type="Pfam" id="PF12776"/>
    </source>
</evidence>
<dbReference type="OrthoDB" id="683049at2759"/>
<evidence type="ECO:0000313" key="4">
    <source>
        <dbReference type="Proteomes" id="UP000275267"/>
    </source>
</evidence>
<feature type="compositionally biased region" description="Pro residues" evidence="1">
    <location>
        <begin position="173"/>
        <end position="182"/>
    </location>
</feature>
<feature type="compositionally biased region" description="Polar residues" evidence="1">
    <location>
        <begin position="203"/>
        <end position="216"/>
    </location>
</feature>
<comment type="caution">
    <text evidence="3">The sequence shown here is derived from an EMBL/GenBank/DDBJ whole genome shotgun (WGS) entry which is preliminary data.</text>
</comment>
<gene>
    <name evidence="3" type="ORF">C2845_PM03G07440</name>
</gene>